<dbReference type="Gene3D" id="2.60.40.1120">
    <property type="entry name" value="Carboxypeptidase-like, regulatory domain"/>
    <property type="match status" value="1"/>
</dbReference>
<reference evidence="1 2" key="1">
    <citation type="submission" date="2021-02" db="EMBL/GenBank/DDBJ databases">
        <authorList>
            <person name="Jung H.S."/>
            <person name="Chun B.H."/>
            <person name="Jeon C.O."/>
        </authorList>
    </citation>
    <scope>NUCLEOTIDE SEQUENCE [LARGE SCALE GENOMIC DNA]</scope>
    <source>
        <strain evidence="1 2">LMG 25203</strain>
    </source>
</reference>
<dbReference type="Proteomes" id="UP000759529">
    <property type="component" value="Unassembled WGS sequence"/>
</dbReference>
<accession>A0ABS2D0T8</accession>
<keyword evidence="2" id="KW-1185">Reference proteome</keyword>
<dbReference type="SUPFAM" id="SSF49464">
    <property type="entry name" value="Carboxypeptidase regulatory domain-like"/>
    <property type="match status" value="1"/>
</dbReference>
<name>A0ABS2D0T8_9FLAO</name>
<sequence length="291" mass="33279">MKINIFIVLFFLKTIWLSAQTKGIVVDENNLQIPYVNIWVEGENIGTTSEENGTFIIDSNDGNKNLIFNILGFEKKIIKLSEAKKVVLQSLTNELNEIVIVNKKETKEIEIGQVENAILQAFENGPKIDVKYFPYNPKYKSTRYIKQVRILTDSKLETATLKIHFYAVDENGLPGEKLLKKDFIVTIKKGGRNNKINVSKFNLAIPKTGIFVGFEKLMIESNKEEKTITDPNTKVTTTKRTYYPLLLYNYIDRDFIYTFSGGKWIKETAETKGITTKIDAYQPAINLILTN</sequence>
<dbReference type="Pfam" id="PF13715">
    <property type="entry name" value="CarbopepD_reg_2"/>
    <property type="match status" value="1"/>
</dbReference>
<comment type="caution">
    <text evidence="1">The sequence shown here is derived from an EMBL/GenBank/DDBJ whole genome shotgun (WGS) entry which is preliminary data.</text>
</comment>
<gene>
    <name evidence="1" type="ORF">H9X54_016155</name>
</gene>
<evidence type="ECO:0000313" key="1">
    <source>
        <dbReference type="EMBL" id="MBM6500824.1"/>
    </source>
</evidence>
<organism evidence="1 2">
    <name type="scientific">Flavobacterium macrobrachii</name>
    <dbReference type="NCBI Taxonomy" id="591204"/>
    <lineage>
        <taxon>Bacteria</taxon>
        <taxon>Pseudomonadati</taxon>
        <taxon>Bacteroidota</taxon>
        <taxon>Flavobacteriia</taxon>
        <taxon>Flavobacteriales</taxon>
        <taxon>Flavobacteriaceae</taxon>
        <taxon>Flavobacterium</taxon>
    </lineage>
</organism>
<dbReference type="RefSeq" id="WP_187656082.1">
    <property type="nucleotide sequence ID" value="NZ_JACSOD020000508.1"/>
</dbReference>
<dbReference type="EMBL" id="JACSOD020000508">
    <property type="protein sequence ID" value="MBM6500824.1"/>
    <property type="molecule type" value="Genomic_DNA"/>
</dbReference>
<evidence type="ECO:0000313" key="2">
    <source>
        <dbReference type="Proteomes" id="UP000759529"/>
    </source>
</evidence>
<proteinExistence type="predicted"/>
<protein>
    <submittedName>
        <fullName evidence="1">Carboxypeptidase-like regulatory domain-containing protein</fullName>
    </submittedName>
</protein>
<dbReference type="InterPro" id="IPR008969">
    <property type="entry name" value="CarboxyPept-like_regulatory"/>
</dbReference>